<sequence length="89" mass="10624">MYESAKKIRQSILQTWRNSESIVYEVGNYNIKVENNGNIHLQHIYHLDDYNIYDPLGNEDALIRFLKEIVKEYGRKLYEEPQIGLHIDL</sequence>
<protein>
    <submittedName>
        <fullName evidence="1">Uncharacterized protein</fullName>
    </submittedName>
</protein>
<proteinExistence type="predicted"/>
<name>A0A6C0KIS9_9ZZZZ</name>
<reference evidence="1" key="1">
    <citation type="journal article" date="2020" name="Nature">
        <title>Giant virus diversity and host interactions through global metagenomics.</title>
        <authorList>
            <person name="Schulz F."/>
            <person name="Roux S."/>
            <person name="Paez-Espino D."/>
            <person name="Jungbluth S."/>
            <person name="Walsh D.A."/>
            <person name="Denef V.J."/>
            <person name="McMahon K.D."/>
            <person name="Konstantinidis K.T."/>
            <person name="Eloe-Fadrosh E.A."/>
            <person name="Kyrpides N.C."/>
            <person name="Woyke T."/>
        </authorList>
    </citation>
    <scope>NUCLEOTIDE SEQUENCE</scope>
    <source>
        <strain evidence="1">GVMAG-S-3300012919-55</strain>
    </source>
</reference>
<evidence type="ECO:0000313" key="1">
    <source>
        <dbReference type="EMBL" id="QHU17549.1"/>
    </source>
</evidence>
<dbReference type="EMBL" id="MN740916">
    <property type="protein sequence ID" value="QHU17549.1"/>
    <property type="molecule type" value="Genomic_DNA"/>
</dbReference>
<organism evidence="1">
    <name type="scientific">viral metagenome</name>
    <dbReference type="NCBI Taxonomy" id="1070528"/>
    <lineage>
        <taxon>unclassified sequences</taxon>
        <taxon>metagenomes</taxon>
        <taxon>organismal metagenomes</taxon>
    </lineage>
</organism>
<accession>A0A6C0KIS9</accession>
<dbReference type="AlphaFoldDB" id="A0A6C0KIS9"/>